<reference evidence="1 2" key="1">
    <citation type="submission" date="2014-04" db="EMBL/GenBank/DDBJ databases">
        <authorList>
            <consortium name="DOE Joint Genome Institute"/>
            <person name="Kuo A."/>
            <person name="Kohler A."/>
            <person name="Jargeat P."/>
            <person name="Nagy L.G."/>
            <person name="Floudas D."/>
            <person name="Copeland A."/>
            <person name="Barry K.W."/>
            <person name="Cichocki N."/>
            <person name="Veneault-Fourrey C."/>
            <person name="LaButti K."/>
            <person name="Lindquist E.A."/>
            <person name="Lipzen A."/>
            <person name="Lundell T."/>
            <person name="Morin E."/>
            <person name="Murat C."/>
            <person name="Sun H."/>
            <person name="Tunlid A."/>
            <person name="Henrissat B."/>
            <person name="Grigoriev I.V."/>
            <person name="Hibbett D.S."/>
            <person name="Martin F."/>
            <person name="Nordberg H.P."/>
            <person name="Cantor M.N."/>
            <person name="Hua S.X."/>
        </authorList>
    </citation>
    <scope>NUCLEOTIDE SEQUENCE [LARGE SCALE GENOMIC DNA]</scope>
    <source>
        <strain evidence="1 2">Ve08.2h10</strain>
    </source>
</reference>
<dbReference type="InParanoid" id="A0A0D0DG06"/>
<sequence length="67" mass="7259">PSASWSDKDVAVLVDLLLQKNAEAGEGMNYKIAFWNSVSAALSPPERGAVKTAKGCKEKWKMVHSLV</sequence>
<gene>
    <name evidence="1" type="ORF">PAXRUDRAFT_159570</name>
</gene>
<proteinExistence type="predicted"/>
<dbReference type="EMBL" id="KN826102">
    <property type="protein sequence ID" value="KIK80099.1"/>
    <property type="molecule type" value="Genomic_DNA"/>
</dbReference>
<dbReference type="Proteomes" id="UP000054538">
    <property type="component" value="Unassembled WGS sequence"/>
</dbReference>
<dbReference type="HOGENOM" id="CLU_082499_3_0_1"/>
<dbReference type="STRING" id="930991.A0A0D0DG06"/>
<evidence type="ECO:0008006" key="3">
    <source>
        <dbReference type="Google" id="ProtNLM"/>
    </source>
</evidence>
<name>A0A0D0DG06_9AGAM</name>
<organism evidence="1 2">
    <name type="scientific">Paxillus rubicundulus Ve08.2h10</name>
    <dbReference type="NCBI Taxonomy" id="930991"/>
    <lineage>
        <taxon>Eukaryota</taxon>
        <taxon>Fungi</taxon>
        <taxon>Dikarya</taxon>
        <taxon>Basidiomycota</taxon>
        <taxon>Agaricomycotina</taxon>
        <taxon>Agaricomycetes</taxon>
        <taxon>Agaricomycetidae</taxon>
        <taxon>Boletales</taxon>
        <taxon>Paxilineae</taxon>
        <taxon>Paxillaceae</taxon>
        <taxon>Paxillus</taxon>
    </lineage>
</organism>
<keyword evidence="2" id="KW-1185">Reference proteome</keyword>
<evidence type="ECO:0000313" key="2">
    <source>
        <dbReference type="Proteomes" id="UP000054538"/>
    </source>
</evidence>
<feature type="non-terminal residue" evidence="1">
    <location>
        <position position="1"/>
    </location>
</feature>
<dbReference type="Gene3D" id="1.10.10.60">
    <property type="entry name" value="Homeodomain-like"/>
    <property type="match status" value="1"/>
</dbReference>
<reference evidence="2" key="2">
    <citation type="submission" date="2015-01" db="EMBL/GenBank/DDBJ databases">
        <title>Evolutionary Origins and Diversification of the Mycorrhizal Mutualists.</title>
        <authorList>
            <consortium name="DOE Joint Genome Institute"/>
            <consortium name="Mycorrhizal Genomics Consortium"/>
            <person name="Kohler A."/>
            <person name="Kuo A."/>
            <person name="Nagy L.G."/>
            <person name="Floudas D."/>
            <person name="Copeland A."/>
            <person name="Barry K.W."/>
            <person name="Cichocki N."/>
            <person name="Veneault-Fourrey C."/>
            <person name="LaButti K."/>
            <person name="Lindquist E.A."/>
            <person name="Lipzen A."/>
            <person name="Lundell T."/>
            <person name="Morin E."/>
            <person name="Murat C."/>
            <person name="Riley R."/>
            <person name="Ohm R."/>
            <person name="Sun H."/>
            <person name="Tunlid A."/>
            <person name="Henrissat B."/>
            <person name="Grigoriev I.V."/>
            <person name="Hibbett D.S."/>
            <person name="Martin F."/>
        </authorList>
    </citation>
    <scope>NUCLEOTIDE SEQUENCE [LARGE SCALE GENOMIC DNA]</scope>
    <source>
        <strain evidence="2">Ve08.2h10</strain>
    </source>
</reference>
<dbReference type="AlphaFoldDB" id="A0A0D0DG06"/>
<evidence type="ECO:0000313" key="1">
    <source>
        <dbReference type="EMBL" id="KIK80099.1"/>
    </source>
</evidence>
<protein>
    <recommendedName>
        <fullName evidence="3">Myb-like domain-containing protein</fullName>
    </recommendedName>
</protein>
<accession>A0A0D0DG06</accession>